<feature type="compositionally biased region" description="Polar residues" evidence="1">
    <location>
        <begin position="783"/>
        <end position="793"/>
    </location>
</feature>
<feature type="region of interest" description="Disordered" evidence="1">
    <location>
        <begin position="63"/>
        <end position="665"/>
    </location>
</feature>
<sequence>MGPLWVAGLVIVSVLSGPCLCDSSTTPSSTNATTAATISKSKPNDTAIETSTDIDEYELLPEAASLTGDQEWIDGPDDGSEDEIIEEDADDIETAGSEVVSTVVKQDETGNGEEEPGMRRRRKKGRKRRRRMRKRPRTTTPNSAEADAYPTPPPSASEEPEKVPVAAQEEQSETYPRRRPGKRRRRPWARPSTEAPVDTPEIQDPQVPQEQQPPVLEEASEEPQTPAPRPRRRKRPKNRTKIPIENINSQETTEAPKNENARGLPENHKQYDGDDLKPGKQAVQKPAPTKATVQYPLEQRPINVEQRPKENTLEPKPKEHHEQRIKVYPVEQKPKDYLSGEQLHRDYISGGQKQKEYATEQRPRDFPAPEQKPKENTNVEQKFKDYQNFGPTNRPISGKQQPQQQTPKHPEVDKVREPGPVFQNIPFRPIGYDGFQQYQKFYGNDPGINGTQQNRQKQQEQLKVQTEKALKPTGSSPLKIQDNTDERYQQSTTKVPPKFLNTNSNSFGNQPPPSKVPEISNSGYGPGYGPPKPNHGSFSQGQKEGKPDQERPSGFQSHQKPLFNVQQGPVQNSKPKPIGTKDTEPQSTTYKPSGFPHKLHNENLLSHNRPENNQYQKPPPGYQANQNFHDNSHRPKGPPPNLSSEGFHKSIKPDGFNAPPLVNSRVPSVPQQNILKQIASQNHQFPAHASVIVSDLETNSAKPQYNDLDDLHSKFRPQSIEQFNHQLVDPTLLTSPVLFEPPVPPVFEDEVQATKLPVSKVQLPPIQYPKAKFPPAPFLPSSQKQLPNTQFQRQAEPAPFRLPQKPELPLTPITLPTQSTHQQSFANQKKAPPQPPSAPTHEKGKQSIHVPSLENNEEKPFVPTNVQQTTTTESETVGYVDVQTTKAPAADTTTRKTPFNHSKRLPPTSAVIRKRVRPRPSKNTTETVPTQESDNKENLSEKYRGGARGKNTYRQHLTEIKPTPQTPDQSEIEQSENYESEPGHKSLSAYGNDGVFTNYEGEETTKAKQNKARYTTSFPESIIEETTPKPGRFGLHHVSAQQEILRQTLQKQSKDTVRAEESTDVPFIPNKSPADEIELDDSHYESVPQPVLPSSKKPHSFTPRKRQRTRGPDTILVTTSTTPKISQLEIITDRPKYSTADEYEFMVSDEELLKMMKPMMGDDFTDQQDTQELRFKAANIHGVKDEILDLIKTDSGSARLSRILRLRNMSLDDLIKHRERGSSQLHLSEIFTHRQHLEPTIQPGPPEIFSASNFGKNSEDDVAAQITPIFESNYIKSKGETDQTRATVSLTEIKTFEGSNANDKDNNREPKVFESMPSFTLRTDILEQINEKKENPPKTDSSWRFFGQVNKPQRPYEDVVISYTSTNRYPYRKPSVEEIDDIILLSDTEQYDAPRSNVIHAKVLADSGGERRDQEFFNETKKLSTGVKSAILVSGAIIGIAVLGFFALMISCRIKQKKARLRAQRDILCDHFHEELRSSARSTSPVMPPGMEENTCEHGVRSTAIPTRHYNNRHYYLWRTLRKTFQYE</sequence>
<feature type="compositionally biased region" description="Basic and acidic residues" evidence="1">
    <location>
        <begin position="332"/>
        <end position="385"/>
    </location>
</feature>
<feature type="compositionally biased region" description="Polar residues" evidence="1">
    <location>
        <begin position="603"/>
        <end position="616"/>
    </location>
</feature>
<feature type="compositionally biased region" description="Basic residues" evidence="1">
    <location>
        <begin position="119"/>
        <end position="137"/>
    </location>
</feature>
<evidence type="ECO:0000256" key="3">
    <source>
        <dbReference type="SAM" id="SignalP"/>
    </source>
</evidence>
<feature type="compositionally biased region" description="Basic and acidic residues" evidence="1">
    <location>
        <begin position="306"/>
        <end position="325"/>
    </location>
</feature>
<feature type="signal peptide" evidence="3">
    <location>
        <begin position="1"/>
        <end position="21"/>
    </location>
</feature>
<keyword evidence="5" id="KW-1185">Reference proteome</keyword>
<reference evidence="4" key="1">
    <citation type="submission" date="2021-12" db="EMBL/GenBank/DDBJ databases">
        <authorList>
            <person name="King R."/>
        </authorList>
    </citation>
    <scope>NUCLEOTIDE SEQUENCE</scope>
</reference>
<protein>
    <submittedName>
        <fullName evidence="4">Uncharacterized protein</fullName>
    </submittedName>
</protein>
<feature type="compositionally biased region" description="Polar residues" evidence="1">
    <location>
        <begin position="921"/>
        <end position="932"/>
    </location>
</feature>
<organism evidence="4 5">
    <name type="scientific">Bemisia tabaci</name>
    <name type="common">Sweetpotato whitefly</name>
    <name type="synonym">Aleurodes tabaci</name>
    <dbReference type="NCBI Taxonomy" id="7038"/>
    <lineage>
        <taxon>Eukaryota</taxon>
        <taxon>Metazoa</taxon>
        <taxon>Ecdysozoa</taxon>
        <taxon>Arthropoda</taxon>
        <taxon>Hexapoda</taxon>
        <taxon>Insecta</taxon>
        <taxon>Pterygota</taxon>
        <taxon>Neoptera</taxon>
        <taxon>Paraneoptera</taxon>
        <taxon>Hemiptera</taxon>
        <taxon>Sternorrhyncha</taxon>
        <taxon>Aleyrodoidea</taxon>
        <taxon>Aleyrodidae</taxon>
        <taxon>Aleyrodinae</taxon>
        <taxon>Bemisia</taxon>
    </lineage>
</organism>
<evidence type="ECO:0000313" key="4">
    <source>
        <dbReference type="EMBL" id="CAH0393775.1"/>
    </source>
</evidence>
<feature type="compositionally biased region" description="Basic and acidic residues" evidence="1">
    <location>
        <begin position="457"/>
        <end position="470"/>
    </location>
</feature>
<keyword evidence="2" id="KW-0472">Membrane</keyword>
<evidence type="ECO:0000256" key="2">
    <source>
        <dbReference type="SAM" id="Phobius"/>
    </source>
</evidence>
<feature type="compositionally biased region" description="Polar residues" evidence="1">
    <location>
        <begin position="818"/>
        <end position="827"/>
    </location>
</feature>
<feature type="compositionally biased region" description="Basic residues" evidence="1">
    <location>
        <begin position="177"/>
        <end position="188"/>
    </location>
</feature>
<feature type="compositionally biased region" description="Acidic residues" evidence="1">
    <location>
        <begin position="970"/>
        <end position="979"/>
    </location>
</feature>
<keyword evidence="3" id="KW-0732">Signal</keyword>
<feature type="region of interest" description="Disordered" evidence="1">
    <location>
        <begin position="772"/>
        <end position="996"/>
    </location>
</feature>
<feature type="chain" id="PRO_5040481417" evidence="3">
    <location>
        <begin position="22"/>
        <end position="1528"/>
    </location>
</feature>
<name>A0A9P0AIF3_BEMTA</name>
<feature type="compositionally biased region" description="Basic and acidic residues" evidence="1">
    <location>
        <begin position="408"/>
        <end position="417"/>
    </location>
</feature>
<keyword evidence="2" id="KW-1133">Transmembrane helix</keyword>
<feature type="compositionally biased region" description="Basic and acidic residues" evidence="1">
    <location>
        <begin position="1052"/>
        <end position="1061"/>
    </location>
</feature>
<feature type="compositionally biased region" description="Low complexity" evidence="1">
    <location>
        <begin position="808"/>
        <end position="817"/>
    </location>
</feature>
<dbReference type="EMBL" id="OU963868">
    <property type="protein sequence ID" value="CAH0393775.1"/>
    <property type="molecule type" value="Genomic_DNA"/>
</dbReference>
<evidence type="ECO:0000256" key="1">
    <source>
        <dbReference type="SAM" id="MobiDB-lite"/>
    </source>
</evidence>
<gene>
    <name evidence="4" type="ORF">BEMITA_LOCUS12137</name>
</gene>
<feature type="compositionally biased region" description="Polar residues" evidence="1">
    <location>
        <begin position="554"/>
        <end position="574"/>
    </location>
</feature>
<feature type="compositionally biased region" description="Polar residues" evidence="1">
    <location>
        <begin position="389"/>
        <end position="399"/>
    </location>
</feature>
<feature type="compositionally biased region" description="Low complexity" evidence="1">
    <location>
        <begin position="864"/>
        <end position="877"/>
    </location>
</feature>
<proteinExistence type="predicted"/>
<keyword evidence="2" id="KW-0812">Transmembrane</keyword>
<feature type="transmembrane region" description="Helical" evidence="2">
    <location>
        <begin position="1430"/>
        <end position="1452"/>
    </location>
</feature>
<evidence type="ECO:0000313" key="5">
    <source>
        <dbReference type="Proteomes" id="UP001152759"/>
    </source>
</evidence>
<feature type="compositionally biased region" description="Basic residues" evidence="1">
    <location>
        <begin position="1096"/>
        <end position="1109"/>
    </location>
</feature>
<feature type="compositionally biased region" description="Polar residues" evidence="1">
    <location>
        <begin position="489"/>
        <end position="509"/>
    </location>
</feature>
<feature type="compositionally biased region" description="Low complexity" evidence="1">
    <location>
        <begin position="200"/>
        <end position="217"/>
    </location>
</feature>
<feature type="compositionally biased region" description="Acidic residues" evidence="1">
    <location>
        <begin position="71"/>
        <end position="93"/>
    </location>
</feature>
<feature type="compositionally biased region" description="Basic and acidic residues" evidence="1">
    <location>
        <begin position="254"/>
        <end position="278"/>
    </location>
</feature>
<feature type="compositionally biased region" description="Basic and acidic residues" evidence="1">
    <location>
        <begin position="933"/>
        <end position="944"/>
    </location>
</feature>
<feature type="compositionally biased region" description="Basic residues" evidence="1">
    <location>
        <begin position="229"/>
        <end position="240"/>
    </location>
</feature>
<feature type="region of interest" description="Disordered" evidence="1">
    <location>
        <begin position="1049"/>
        <end position="1110"/>
    </location>
</feature>
<feature type="compositionally biased region" description="Polar residues" evidence="1">
    <location>
        <begin position="882"/>
        <end position="900"/>
    </location>
</feature>
<dbReference type="Proteomes" id="UP001152759">
    <property type="component" value="Chromosome 7"/>
</dbReference>
<accession>A0A9P0AIF3</accession>